<accession>A2EEA4</accession>
<name>A2EEA4_TRIV3</name>
<evidence type="ECO:0000313" key="3">
    <source>
        <dbReference type="Proteomes" id="UP000001542"/>
    </source>
</evidence>
<protein>
    <submittedName>
        <fullName evidence="2">Uncharacterized protein</fullName>
    </submittedName>
</protein>
<evidence type="ECO:0000313" key="2">
    <source>
        <dbReference type="EMBL" id="EAY09002.1"/>
    </source>
</evidence>
<dbReference type="RefSeq" id="XP_001321225.1">
    <property type="nucleotide sequence ID" value="XM_001321190.1"/>
</dbReference>
<feature type="transmembrane region" description="Helical" evidence="1">
    <location>
        <begin position="502"/>
        <end position="521"/>
    </location>
</feature>
<proteinExistence type="predicted"/>
<keyword evidence="1" id="KW-0812">Transmembrane</keyword>
<dbReference type="VEuPathDB" id="TrichDB:TVAGG3_0797880"/>
<dbReference type="AlphaFoldDB" id="A2EEA4"/>
<evidence type="ECO:0000256" key="1">
    <source>
        <dbReference type="SAM" id="Phobius"/>
    </source>
</evidence>
<dbReference type="EMBL" id="DS113366">
    <property type="protein sequence ID" value="EAY09002.1"/>
    <property type="molecule type" value="Genomic_DNA"/>
</dbReference>
<sequence>MKKVIVSIIETIPPSKYKFKVAATTKGNTFREYVAREIVSLIDVDFFFIIIEKGKDPLFLDESLPFSQISESKKIRLRLIVKNQHLKVRISPTVVKLYNFDLTQNIITNLRNMRLDKPELYVLSFKKKKEILTRVCSNSMHLILHKWKGEQLTLHRQVLPNEYKVSSEEESNSLLSNFQLQIQDGVMYFSRFNWGVTAGFNYLLDNQSEDVKKASLTKYLPQIVNVSDTVYNSAKEIINRYKSATKFDIIQDYITNIRKWGTGCCHSEHIKFQLKDDKRHMQSNRVIHVSLQKIIITKNLYDNILIYELISDIVSVDIADDHIMIKFKNGVSWKIKSNSQLVLFNFILDTIELNKHLDPQSTKIISRSVDDLPGLVLDSGSRTDSYAVFNLRDVNYDSDEIDSESQESSDSDEDDEDILIQTQIYRPPIIKDNIIQGISAIIPPNLSEDPDSQYSIENQQYRNLKVVKKLVIPDTESMHFSDSVPDLSSLVPKASRDEIIPYNYIKTILFLIGLVLLLVLIKNT</sequence>
<dbReference type="Proteomes" id="UP000001542">
    <property type="component" value="Unassembled WGS sequence"/>
</dbReference>
<gene>
    <name evidence="2" type="ORF">TVAG_073680</name>
</gene>
<dbReference type="KEGG" id="tva:4766913"/>
<keyword evidence="3" id="KW-1185">Reference proteome</keyword>
<dbReference type="VEuPathDB" id="TrichDB:TVAG_073680"/>
<dbReference type="OrthoDB" id="10661363at2759"/>
<reference evidence="2" key="1">
    <citation type="submission" date="2006-10" db="EMBL/GenBank/DDBJ databases">
        <authorList>
            <person name="Amadeo P."/>
            <person name="Zhao Q."/>
            <person name="Wortman J."/>
            <person name="Fraser-Liggett C."/>
            <person name="Carlton J."/>
        </authorList>
    </citation>
    <scope>NUCLEOTIDE SEQUENCE</scope>
    <source>
        <strain evidence="2">G3</strain>
    </source>
</reference>
<organism evidence="2 3">
    <name type="scientific">Trichomonas vaginalis (strain ATCC PRA-98 / G3)</name>
    <dbReference type="NCBI Taxonomy" id="412133"/>
    <lineage>
        <taxon>Eukaryota</taxon>
        <taxon>Metamonada</taxon>
        <taxon>Parabasalia</taxon>
        <taxon>Trichomonadida</taxon>
        <taxon>Trichomonadidae</taxon>
        <taxon>Trichomonas</taxon>
    </lineage>
</organism>
<dbReference type="InParanoid" id="A2EEA4"/>
<keyword evidence="1" id="KW-0472">Membrane</keyword>
<keyword evidence="1" id="KW-1133">Transmembrane helix</keyword>
<reference evidence="2" key="2">
    <citation type="journal article" date="2007" name="Science">
        <title>Draft genome sequence of the sexually transmitted pathogen Trichomonas vaginalis.</title>
        <authorList>
            <person name="Carlton J.M."/>
            <person name="Hirt R.P."/>
            <person name="Silva J.C."/>
            <person name="Delcher A.L."/>
            <person name="Schatz M."/>
            <person name="Zhao Q."/>
            <person name="Wortman J.R."/>
            <person name="Bidwell S.L."/>
            <person name="Alsmark U.C.M."/>
            <person name="Besteiro S."/>
            <person name="Sicheritz-Ponten T."/>
            <person name="Noel C.J."/>
            <person name="Dacks J.B."/>
            <person name="Foster P.G."/>
            <person name="Simillion C."/>
            <person name="Van de Peer Y."/>
            <person name="Miranda-Saavedra D."/>
            <person name="Barton G.J."/>
            <person name="Westrop G.D."/>
            <person name="Mueller S."/>
            <person name="Dessi D."/>
            <person name="Fiori P.L."/>
            <person name="Ren Q."/>
            <person name="Paulsen I."/>
            <person name="Zhang H."/>
            <person name="Bastida-Corcuera F.D."/>
            <person name="Simoes-Barbosa A."/>
            <person name="Brown M.T."/>
            <person name="Hayes R.D."/>
            <person name="Mukherjee M."/>
            <person name="Okumura C.Y."/>
            <person name="Schneider R."/>
            <person name="Smith A.J."/>
            <person name="Vanacova S."/>
            <person name="Villalvazo M."/>
            <person name="Haas B.J."/>
            <person name="Pertea M."/>
            <person name="Feldblyum T.V."/>
            <person name="Utterback T.R."/>
            <person name="Shu C.L."/>
            <person name="Osoegawa K."/>
            <person name="de Jong P.J."/>
            <person name="Hrdy I."/>
            <person name="Horvathova L."/>
            <person name="Zubacova Z."/>
            <person name="Dolezal P."/>
            <person name="Malik S.B."/>
            <person name="Logsdon J.M. Jr."/>
            <person name="Henze K."/>
            <person name="Gupta A."/>
            <person name="Wang C.C."/>
            <person name="Dunne R.L."/>
            <person name="Upcroft J.A."/>
            <person name="Upcroft P."/>
            <person name="White O."/>
            <person name="Salzberg S.L."/>
            <person name="Tang P."/>
            <person name="Chiu C.-H."/>
            <person name="Lee Y.-S."/>
            <person name="Embley T.M."/>
            <person name="Coombs G.H."/>
            <person name="Mottram J.C."/>
            <person name="Tachezy J."/>
            <person name="Fraser-Liggett C.M."/>
            <person name="Johnson P.J."/>
        </authorList>
    </citation>
    <scope>NUCLEOTIDE SEQUENCE [LARGE SCALE GENOMIC DNA]</scope>
    <source>
        <strain evidence="2">G3</strain>
    </source>
</reference>